<dbReference type="Gene3D" id="4.10.60.10">
    <property type="entry name" value="Zinc finger, CCHC-type"/>
    <property type="match status" value="1"/>
</dbReference>
<keyword evidence="5" id="KW-0378">Hydrolase</keyword>
<feature type="region of interest" description="Disordered" evidence="6">
    <location>
        <begin position="258"/>
        <end position="285"/>
    </location>
</feature>
<dbReference type="GO" id="GO:0008270">
    <property type="term" value="F:zinc ion binding"/>
    <property type="evidence" value="ECO:0007669"/>
    <property type="project" value="InterPro"/>
</dbReference>
<organism evidence="8 9">
    <name type="scientific">Photinus pyralis</name>
    <name type="common">Common eastern firefly</name>
    <name type="synonym">Lampyris pyralis</name>
    <dbReference type="NCBI Taxonomy" id="7054"/>
    <lineage>
        <taxon>Eukaryota</taxon>
        <taxon>Metazoa</taxon>
        <taxon>Ecdysozoa</taxon>
        <taxon>Arthropoda</taxon>
        <taxon>Hexapoda</taxon>
        <taxon>Insecta</taxon>
        <taxon>Pterygota</taxon>
        <taxon>Neoptera</taxon>
        <taxon>Endopterygota</taxon>
        <taxon>Coleoptera</taxon>
        <taxon>Polyphaga</taxon>
        <taxon>Elateriformia</taxon>
        <taxon>Elateroidea</taxon>
        <taxon>Lampyridae</taxon>
        <taxon>Lampyrinae</taxon>
        <taxon>Photinus</taxon>
    </lineage>
</organism>
<gene>
    <name evidence="8" type="ORF">PPYR_07180</name>
</gene>
<reference evidence="8 9" key="1">
    <citation type="journal article" date="2018" name="Elife">
        <title>Firefly genomes illuminate parallel origins of bioluminescence in beetles.</title>
        <authorList>
            <person name="Fallon T.R."/>
            <person name="Lower S.E."/>
            <person name="Chang C.H."/>
            <person name="Bessho-Uehara M."/>
            <person name="Martin G.J."/>
            <person name="Bewick A.J."/>
            <person name="Behringer M."/>
            <person name="Debat H.J."/>
            <person name="Wong I."/>
            <person name="Day J.C."/>
            <person name="Suvorov A."/>
            <person name="Silva C.J."/>
            <person name="Stanger-Hall K.F."/>
            <person name="Hall D.W."/>
            <person name="Schmitz R.J."/>
            <person name="Nelson D.R."/>
            <person name="Lewis S.M."/>
            <person name="Shigenobu S."/>
            <person name="Bybee S.M."/>
            <person name="Larracuente A.M."/>
            <person name="Oba Y."/>
            <person name="Weng J.K."/>
        </authorList>
    </citation>
    <scope>NUCLEOTIDE SEQUENCE [LARGE SCALE GENOMIC DNA]</scope>
    <source>
        <strain evidence="8">1611_PpyrPB1</strain>
        <tissue evidence="8">Whole body</tissue>
    </source>
</reference>
<feature type="domain" description="CCHC-type" evidence="7">
    <location>
        <begin position="316"/>
        <end position="332"/>
    </location>
</feature>
<dbReference type="InParanoid" id="A0A5N4APN5"/>
<dbReference type="InterPro" id="IPR041588">
    <property type="entry name" value="Integrase_H2C2"/>
</dbReference>
<dbReference type="GO" id="GO:0003964">
    <property type="term" value="F:RNA-directed DNA polymerase activity"/>
    <property type="evidence" value="ECO:0007669"/>
    <property type="project" value="UniProtKB-EC"/>
</dbReference>
<feature type="region of interest" description="Disordered" evidence="6">
    <location>
        <begin position="1"/>
        <end position="21"/>
    </location>
</feature>
<dbReference type="InterPro" id="IPR036875">
    <property type="entry name" value="Znf_CCHC_sf"/>
</dbReference>
<dbReference type="InterPro" id="IPR001878">
    <property type="entry name" value="Znf_CCHC"/>
</dbReference>
<dbReference type="PANTHER" id="PTHR37984:SF5">
    <property type="entry name" value="PROTEIN NYNRIN-LIKE"/>
    <property type="match status" value="1"/>
</dbReference>
<dbReference type="Gene3D" id="2.40.70.10">
    <property type="entry name" value="Acid Proteases"/>
    <property type="match status" value="1"/>
</dbReference>
<dbReference type="Gene3D" id="1.10.340.70">
    <property type="match status" value="1"/>
</dbReference>
<proteinExistence type="predicted"/>
<evidence type="ECO:0000313" key="9">
    <source>
        <dbReference type="Proteomes" id="UP000327044"/>
    </source>
</evidence>
<dbReference type="InterPro" id="IPR021109">
    <property type="entry name" value="Peptidase_aspartic_dom_sf"/>
</dbReference>
<dbReference type="SUPFAM" id="SSF57756">
    <property type="entry name" value="Retrovirus zinc finger-like domains"/>
    <property type="match status" value="1"/>
</dbReference>
<feature type="region of interest" description="Disordered" evidence="6">
    <location>
        <begin position="102"/>
        <end position="121"/>
    </location>
</feature>
<feature type="region of interest" description="Disordered" evidence="6">
    <location>
        <begin position="769"/>
        <end position="816"/>
    </location>
</feature>
<keyword evidence="2" id="KW-0808">Transferase</keyword>
<feature type="compositionally biased region" description="Low complexity" evidence="6">
    <location>
        <begin position="258"/>
        <end position="272"/>
    </location>
</feature>
<keyword evidence="5" id="KW-0255">Endonuclease</keyword>
<name>A0A5N4APN5_PHOPY</name>
<sequence length="977" mass="107493">MVCYGRNRKADGRGATPRPKTRKAALVLKSWRGAWNFGMDEDAMSMEAGELPDEGRGTVNQSQLAEEVTRQLLSTGFADQMLRAFERRASLVLGDLALAPQPRRSPQAAASEPSTSSASTEAFTSSKAWELVELFDPDVKEASISRWITRLDMLAEMHGWSDKQKVLASQARLGGAARRWFHRLGVEWREQLKAAFPLRTNFGELIEELAHRRKRSGETMTEYFRDKLALCTRAGISGENAVSCLIHGLPESYRDGLPAARAPSSRALSQRLGTAAKPTKRDHSPPVATEKLVRCYNCQQMTTHFSRDCPMERRERCRRCGAADHVWADCVKRREPPQVASKAVPKAISKVSLLLKTTDTFFKVAFVKGCPVNAYIDSGSEQSIVTLATARRLALSKKGLGIGVVLKGFGGGQAVALGEAWFTAKVDDIELDIRALVTDVDMGAVELLLGQSALSAPGITMVVRQGKALLTDEGDIEAFLGRLTLAESEPERYEVRLVADLICPPRSHTVAIVKVMGGMAGGKVRVNERRVCTKAHNYVIDRCFIEADKFDMVPVMNYGETFINWKNGHLLARAETYLEDEHIQVNVTVHSVCVDDLAGVTVGGVNGDAKTKLFEVLRARGDCFSAGDLDLGLTHLGEMKVRLTTDVPVHYRPYRLSYAERAIGIVAALESGVAGKDVKANYKIKNHRLYRITLAGDRLYVPAMARFPLVRRHHDDIGHPGRERCLNLVKETYWFPRMTRFITKFSPAGLMFFHQNGVVTDLANSGETLASGGDGGGNQGGGDPNEGGGNPLSEAGLSGEQRPFPHGQEGKHQGEAAANLKRAAAQMKAHYDKRRRKATAYKVGDLVLWRAAATDRADTKVSHKLANKFDGPYRIAKVMPNDRYLIEAIKGVRGYKRFQATVAVDSLRRYPCMGSGEYMSGENDSVNGDTDAETDRLDLMAECYGRNRKADGRGATPRPKTRKAALVLKSWRGVGLF</sequence>
<accession>A0A5N4APN5</accession>
<evidence type="ECO:0000313" key="8">
    <source>
        <dbReference type="EMBL" id="KAB0799300.1"/>
    </source>
</evidence>
<evidence type="ECO:0000256" key="4">
    <source>
        <dbReference type="ARBA" id="ARBA00022722"/>
    </source>
</evidence>
<keyword evidence="3" id="KW-0548">Nucleotidyltransferase</keyword>
<keyword evidence="4" id="KW-0540">Nuclease</keyword>
<dbReference type="PANTHER" id="PTHR37984">
    <property type="entry name" value="PROTEIN CBG26694"/>
    <property type="match status" value="1"/>
</dbReference>
<feature type="compositionally biased region" description="Gly residues" evidence="6">
    <location>
        <begin position="772"/>
        <end position="790"/>
    </location>
</feature>
<dbReference type="GO" id="GO:0003676">
    <property type="term" value="F:nucleic acid binding"/>
    <property type="evidence" value="ECO:0007669"/>
    <property type="project" value="InterPro"/>
</dbReference>
<dbReference type="GO" id="GO:0004519">
    <property type="term" value="F:endonuclease activity"/>
    <property type="evidence" value="ECO:0007669"/>
    <property type="project" value="UniProtKB-KW"/>
</dbReference>
<evidence type="ECO:0000256" key="5">
    <source>
        <dbReference type="ARBA" id="ARBA00022759"/>
    </source>
</evidence>
<evidence type="ECO:0000256" key="2">
    <source>
        <dbReference type="ARBA" id="ARBA00022679"/>
    </source>
</evidence>
<dbReference type="AlphaFoldDB" id="A0A5N4APN5"/>
<comment type="caution">
    <text evidence="8">The sequence shown here is derived from an EMBL/GenBank/DDBJ whole genome shotgun (WGS) entry which is preliminary data.</text>
</comment>
<evidence type="ECO:0000256" key="6">
    <source>
        <dbReference type="SAM" id="MobiDB-lite"/>
    </source>
</evidence>
<protein>
    <recommendedName>
        <fullName evidence="1">RNA-directed DNA polymerase</fullName>
        <ecNumber evidence="1">2.7.7.49</ecNumber>
    </recommendedName>
</protein>
<evidence type="ECO:0000259" key="7">
    <source>
        <dbReference type="SMART" id="SM00343"/>
    </source>
</evidence>
<dbReference type="Proteomes" id="UP000327044">
    <property type="component" value="Unassembled WGS sequence"/>
</dbReference>
<dbReference type="EMBL" id="VVIM01000005">
    <property type="protein sequence ID" value="KAB0799300.1"/>
    <property type="molecule type" value="Genomic_DNA"/>
</dbReference>
<dbReference type="EC" id="2.7.7.49" evidence="1"/>
<evidence type="ECO:0000256" key="1">
    <source>
        <dbReference type="ARBA" id="ARBA00012493"/>
    </source>
</evidence>
<feature type="domain" description="CCHC-type" evidence="7">
    <location>
        <begin position="294"/>
        <end position="311"/>
    </location>
</feature>
<dbReference type="Pfam" id="PF17921">
    <property type="entry name" value="Integrase_H2C2"/>
    <property type="match status" value="1"/>
</dbReference>
<keyword evidence="9" id="KW-1185">Reference proteome</keyword>
<dbReference type="CDD" id="cd00303">
    <property type="entry name" value="retropepsin_like"/>
    <property type="match status" value="1"/>
</dbReference>
<dbReference type="SUPFAM" id="SSF50630">
    <property type="entry name" value="Acid proteases"/>
    <property type="match status" value="1"/>
</dbReference>
<dbReference type="SMART" id="SM00343">
    <property type="entry name" value="ZnF_C2HC"/>
    <property type="match status" value="2"/>
</dbReference>
<dbReference type="InterPro" id="IPR050951">
    <property type="entry name" value="Retrovirus_Pol_polyprotein"/>
</dbReference>
<evidence type="ECO:0000256" key="3">
    <source>
        <dbReference type="ARBA" id="ARBA00022695"/>
    </source>
</evidence>